<gene>
    <name evidence="3" type="ORF">K493DRAFT_362901</name>
</gene>
<keyword evidence="2" id="KW-1133">Transmembrane helix</keyword>
<protein>
    <submittedName>
        <fullName evidence="3">Uncharacterized protein</fullName>
    </submittedName>
</protein>
<dbReference type="Proteomes" id="UP000193498">
    <property type="component" value="Unassembled WGS sequence"/>
</dbReference>
<keyword evidence="4" id="KW-1185">Reference proteome</keyword>
<feature type="coiled-coil region" evidence="1">
    <location>
        <begin position="151"/>
        <end position="191"/>
    </location>
</feature>
<evidence type="ECO:0000313" key="4">
    <source>
        <dbReference type="Proteomes" id="UP000193498"/>
    </source>
</evidence>
<evidence type="ECO:0000256" key="2">
    <source>
        <dbReference type="SAM" id="Phobius"/>
    </source>
</evidence>
<name>A0A1Y1WYH0_9FUNG</name>
<dbReference type="AlphaFoldDB" id="A0A1Y1WYH0"/>
<organism evidence="3 4">
    <name type="scientific">Basidiobolus meristosporus CBS 931.73</name>
    <dbReference type="NCBI Taxonomy" id="1314790"/>
    <lineage>
        <taxon>Eukaryota</taxon>
        <taxon>Fungi</taxon>
        <taxon>Fungi incertae sedis</taxon>
        <taxon>Zoopagomycota</taxon>
        <taxon>Entomophthoromycotina</taxon>
        <taxon>Basidiobolomycetes</taxon>
        <taxon>Basidiobolales</taxon>
        <taxon>Basidiobolaceae</taxon>
        <taxon>Basidiobolus</taxon>
    </lineage>
</organism>
<proteinExistence type="predicted"/>
<accession>A0A1Y1WYH0</accession>
<dbReference type="InParanoid" id="A0A1Y1WYH0"/>
<dbReference type="EMBL" id="MCFE01000819">
    <property type="protein sequence ID" value="ORX78553.1"/>
    <property type="molecule type" value="Genomic_DNA"/>
</dbReference>
<reference evidence="3 4" key="1">
    <citation type="submission" date="2016-07" db="EMBL/GenBank/DDBJ databases">
        <title>Pervasive Adenine N6-methylation of Active Genes in Fungi.</title>
        <authorList>
            <consortium name="DOE Joint Genome Institute"/>
            <person name="Mondo S.J."/>
            <person name="Dannebaum R.O."/>
            <person name="Kuo R.C."/>
            <person name="Labutti K."/>
            <person name="Haridas S."/>
            <person name="Kuo A."/>
            <person name="Salamov A."/>
            <person name="Ahrendt S.R."/>
            <person name="Lipzen A."/>
            <person name="Sullivan W."/>
            <person name="Andreopoulos W.B."/>
            <person name="Clum A."/>
            <person name="Lindquist E."/>
            <person name="Daum C."/>
            <person name="Ramamoorthy G.K."/>
            <person name="Gryganskyi A."/>
            <person name="Culley D."/>
            <person name="Magnuson J.K."/>
            <person name="James T.Y."/>
            <person name="O'Malley M.A."/>
            <person name="Stajich J.E."/>
            <person name="Spatafora J.W."/>
            <person name="Visel A."/>
            <person name="Grigoriev I.V."/>
        </authorList>
    </citation>
    <scope>NUCLEOTIDE SEQUENCE [LARGE SCALE GENOMIC DNA]</scope>
    <source>
        <strain evidence="3 4">CBS 931.73</strain>
    </source>
</reference>
<keyword evidence="2" id="KW-0472">Membrane</keyword>
<feature type="transmembrane region" description="Helical" evidence="2">
    <location>
        <begin position="203"/>
        <end position="224"/>
    </location>
</feature>
<keyword evidence="2" id="KW-0812">Transmembrane</keyword>
<evidence type="ECO:0000313" key="3">
    <source>
        <dbReference type="EMBL" id="ORX78553.1"/>
    </source>
</evidence>
<keyword evidence="1" id="KW-0175">Coiled coil</keyword>
<sequence>MSSKELANLTSVTISSRRFEAIKEEIRTLRQLQSHIFTDINAQRKSEVKKERDSLLEKVLSGIDATDTLIPTGDEMAREERKQLLKDLQSSQMKAQIDLKSMLEQLYQSLKPDAYDTQIYEAVRGNDEIIVGDLRTQYASNPRDSPVLVQIELARQELHKLDESLNAVRELNSKYYRLDKAENRIEEFKVELPSRKRSKRTKIMFAGTVIVTLGLMIGLIVTQVH</sequence>
<comment type="caution">
    <text evidence="3">The sequence shown here is derived from an EMBL/GenBank/DDBJ whole genome shotgun (WGS) entry which is preliminary data.</text>
</comment>
<evidence type="ECO:0000256" key="1">
    <source>
        <dbReference type="SAM" id="Coils"/>
    </source>
</evidence>